<evidence type="ECO:0000256" key="2">
    <source>
        <dbReference type="ARBA" id="ARBA00011152"/>
    </source>
</evidence>
<comment type="function">
    <text evidence="10">IGPS catalyzes the conversion of PRFAR and glutamine to IGP, AICAR and glutamate. The HisH subunit catalyzes the hydrolysis of glutamine to glutamate and ammonia as part of the synthesis of IGP and AICAR. The resulting ammonia molecule is channeled to the active site of HisF.</text>
</comment>
<evidence type="ECO:0000256" key="9">
    <source>
        <dbReference type="ARBA" id="ARBA00049534"/>
    </source>
</evidence>
<keyword evidence="13" id="KW-1185">Reference proteome</keyword>
<dbReference type="Pfam" id="PF00117">
    <property type="entry name" value="GATase"/>
    <property type="match status" value="1"/>
</dbReference>
<feature type="active site" evidence="10">
    <location>
        <position position="192"/>
    </location>
</feature>
<name>A0ABX2DF94_9SPHI</name>
<feature type="active site" description="Nucleophile" evidence="10">
    <location>
        <position position="81"/>
    </location>
</feature>
<evidence type="ECO:0000313" key="13">
    <source>
        <dbReference type="Proteomes" id="UP000762110"/>
    </source>
</evidence>
<evidence type="ECO:0000256" key="4">
    <source>
        <dbReference type="ARBA" id="ARBA00022801"/>
    </source>
</evidence>
<protein>
    <recommendedName>
        <fullName evidence="10">Imidazole glycerol phosphate synthase subunit HisH</fullName>
        <ecNumber evidence="10">4.3.2.10</ecNumber>
    </recommendedName>
    <alternativeName>
        <fullName evidence="10">IGP synthase glutaminase subunit</fullName>
        <ecNumber evidence="10">3.5.1.2</ecNumber>
    </alternativeName>
    <alternativeName>
        <fullName evidence="10">IGP synthase subunit HisH</fullName>
    </alternativeName>
    <alternativeName>
        <fullName evidence="10">ImGP synthase subunit HisH</fullName>
        <shortName evidence="10">IGPS subunit HisH</shortName>
    </alternativeName>
</protein>
<sequence length="212" mass="23273">MKKIVVIDYGIGNVKSMVNALESLGVEAVLTANEQEIMTANAVILPGVGAFKHGMDNLNQRNLVPVIHDYVGTGKPFLGVCLGMQMLMEESEEFGSSKGLGLIEGSVKIIPLLADTTEKLPHVSWNELIEPTKDRWENTILNNTKVGTDMYFVHSFAAIPIHPSDVLANCSYGNLSFCAAVHKKNIYGTQFHPEKSGIFGLRILEEFIKLIN</sequence>
<feature type="domain" description="Glutamine amidotransferase" evidence="11">
    <location>
        <begin position="5"/>
        <end position="207"/>
    </location>
</feature>
<dbReference type="CDD" id="cd01748">
    <property type="entry name" value="GATase1_IGP_Synthase"/>
    <property type="match status" value="1"/>
</dbReference>
<evidence type="ECO:0000313" key="12">
    <source>
        <dbReference type="EMBL" id="NQX32763.1"/>
    </source>
</evidence>
<dbReference type="Gene3D" id="3.40.50.880">
    <property type="match status" value="1"/>
</dbReference>
<dbReference type="InterPro" id="IPR017926">
    <property type="entry name" value="GATASE"/>
</dbReference>
<keyword evidence="5 10" id="KW-0315">Glutamine amidotransferase</keyword>
<comment type="catalytic activity">
    <reaction evidence="8 10">
        <text>5-[(5-phospho-1-deoxy-D-ribulos-1-ylimino)methylamino]-1-(5-phospho-beta-D-ribosyl)imidazole-4-carboxamide + L-glutamine = D-erythro-1-(imidazol-4-yl)glycerol 3-phosphate + 5-amino-1-(5-phospho-beta-D-ribosyl)imidazole-4-carboxamide + L-glutamate + H(+)</text>
        <dbReference type="Rhea" id="RHEA:24793"/>
        <dbReference type="ChEBI" id="CHEBI:15378"/>
        <dbReference type="ChEBI" id="CHEBI:29985"/>
        <dbReference type="ChEBI" id="CHEBI:58278"/>
        <dbReference type="ChEBI" id="CHEBI:58359"/>
        <dbReference type="ChEBI" id="CHEBI:58475"/>
        <dbReference type="ChEBI" id="CHEBI:58525"/>
        <dbReference type="EC" id="4.3.2.10"/>
    </reaction>
</comment>
<dbReference type="PANTHER" id="PTHR42701">
    <property type="entry name" value="IMIDAZOLE GLYCEROL PHOSPHATE SYNTHASE SUBUNIT HISH"/>
    <property type="match status" value="1"/>
</dbReference>
<evidence type="ECO:0000256" key="1">
    <source>
        <dbReference type="ARBA" id="ARBA00005091"/>
    </source>
</evidence>
<evidence type="ECO:0000256" key="10">
    <source>
        <dbReference type="HAMAP-Rule" id="MF_00278"/>
    </source>
</evidence>
<keyword evidence="3 10" id="KW-0028">Amino-acid biosynthesis</keyword>
<dbReference type="HAMAP" id="MF_00278">
    <property type="entry name" value="HisH"/>
    <property type="match status" value="1"/>
</dbReference>
<evidence type="ECO:0000256" key="7">
    <source>
        <dbReference type="ARBA" id="ARBA00023239"/>
    </source>
</evidence>
<keyword evidence="4 10" id="KW-0378">Hydrolase</keyword>
<gene>
    <name evidence="10 12" type="primary">hisH</name>
    <name evidence="12" type="ORF">HQN85_13560</name>
</gene>
<accession>A0ABX2DF94</accession>
<comment type="pathway">
    <text evidence="1 10">Amino-acid biosynthesis; L-histidine biosynthesis; L-histidine from 5-phospho-alpha-D-ribose 1-diphosphate: step 5/9.</text>
</comment>
<reference evidence="12 13" key="1">
    <citation type="submission" date="2020-05" db="EMBL/GenBank/DDBJ databases">
        <title>Description of Pedobacter foliorum sp. nov.</title>
        <authorList>
            <person name="Qi S."/>
            <person name="Carlier A."/>
            <person name="Cnockaert M."/>
            <person name="Vandamme P."/>
        </authorList>
    </citation>
    <scope>NUCLEOTIDE SEQUENCE [LARGE SCALE GENOMIC DNA]</scope>
    <source>
        <strain evidence="12 13">LMG 31300</strain>
    </source>
</reference>
<dbReference type="InterPro" id="IPR010139">
    <property type="entry name" value="Imidazole-glycPsynth_HisH"/>
</dbReference>
<dbReference type="InterPro" id="IPR029062">
    <property type="entry name" value="Class_I_gatase-like"/>
</dbReference>
<evidence type="ECO:0000256" key="6">
    <source>
        <dbReference type="ARBA" id="ARBA00023102"/>
    </source>
</evidence>
<keyword evidence="6 10" id="KW-0368">Histidine biosynthesis</keyword>
<evidence type="ECO:0000256" key="8">
    <source>
        <dbReference type="ARBA" id="ARBA00047838"/>
    </source>
</evidence>
<comment type="caution">
    <text evidence="12">The sequence shown here is derived from an EMBL/GenBank/DDBJ whole genome shotgun (WGS) entry which is preliminary data.</text>
</comment>
<proteinExistence type="inferred from homology"/>
<feature type="active site" evidence="10">
    <location>
        <position position="194"/>
    </location>
</feature>
<organism evidence="12 13">
    <name type="scientific">Pedobacter boryungensis</name>
    <dbReference type="NCBI Taxonomy" id="869962"/>
    <lineage>
        <taxon>Bacteria</taxon>
        <taxon>Pseudomonadati</taxon>
        <taxon>Bacteroidota</taxon>
        <taxon>Sphingobacteriia</taxon>
        <taxon>Sphingobacteriales</taxon>
        <taxon>Sphingobacteriaceae</taxon>
        <taxon>Pedobacter</taxon>
    </lineage>
</organism>
<evidence type="ECO:0000256" key="3">
    <source>
        <dbReference type="ARBA" id="ARBA00022605"/>
    </source>
</evidence>
<keyword evidence="7 10" id="KW-0456">Lyase</keyword>
<comment type="subcellular location">
    <subcellularLocation>
        <location evidence="10">Cytoplasm</location>
    </subcellularLocation>
</comment>
<evidence type="ECO:0000256" key="5">
    <source>
        <dbReference type="ARBA" id="ARBA00022962"/>
    </source>
</evidence>
<dbReference type="RefSeq" id="WP_173273120.1">
    <property type="nucleotide sequence ID" value="NZ_JABMKV010000003.1"/>
</dbReference>
<dbReference type="Proteomes" id="UP000762110">
    <property type="component" value="Unassembled WGS sequence"/>
</dbReference>
<dbReference type="EC" id="4.3.2.10" evidence="10"/>
<evidence type="ECO:0000259" key="11">
    <source>
        <dbReference type="Pfam" id="PF00117"/>
    </source>
</evidence>
<dbReference type="PANTHER" id="PTHR42701:SF1">
    <property type="entry name" value="IMIDAZOLE GLYCEROL PHOSPHATE SYNTHASE SUBUNIT HISH"/>
    <property type="match status" value="1"/>
</dbReference>
<dbReference type="PIRSF" id="PIRSF000495">
    <property type="entry name" value="Amidotransf_hisH"/>
    <property type="match status" value="1"/>
</dbReference>
<dbReference type="EC" id="3.5.1.2" evidence="10"/>
<dbReference type="NCBIfam" id="TIGR01855">
    <property type="entry name" value="IMP_synth_hisH"/>
    <property type="match status" value="1"/>
</dbReference>
<comment type="subunit">
    <text evidence="2 10">Heterodimer of HisH and HisF.</text>
</comment>
<dbReference type="SUPFAM" id="SSF52317">
    <property type="entry name" value="Class I glutamine amidotransferase-like"/>
    <property type="match status" value="1"/>
</dbReference>
<comment type="catalytic activity">
    <reaction evidence="9 10">
        <text>L-glutamine + H2O = L-glutamate + NH4(+)</text>
        <dbReference type="Rhea" id="RHEA:15889"/>
        <dbReference type="ChEBI" id="CHEBI:15377"/>
        <dbReference type="ChEBI" id="CHEBI:28938"/>
        <dbReference type="ChEBI" id="CHEBI:29985"/>
        <dbReference type="ChEBI" id="CHEBI:58359"/>
        <dbReference type="EC" id="3.5.1.2"/>
    </reaction>
</comment>
<keyword evidence="10" id="KW-0963">Cytoplasm</keyword>
<dbReference type="PROSITE" id="PS51273">
    <property type="entry name" value="GATASE_TYPE_1"/>
    <property type="match status" value="1"/>
</dbReference>
<dbReference type="EMBL" id="JABMKV010000003">
    <property type="protein sequence ID" value="NQX32763.1"/>
    <property type="molecule type" value="Genomic_DNA"/>
</dbReference>